<reference evidence="1" key="1">
    <citation type="submission" date="2023-08" db="EMBL/GenBank/DDBJ databases">
        <title>Reference Genome Resource for the Citrus Pathogen Phytophthora citrophthora.</title>
        <authorList>
            <person name="Moller H."/>
            <person name="Coetzee B."/>
            <person name="Rose L.J."/>
            <person name="Van Niekerk J.M."/>
        </authorList>
    </citation>
    <scope>NUCLEOTIDE SEQUENCE</scope>
    <source>
        <strain evidence="1">STE-U-9442</strain>
    </source>
</reference>
<organism evidence="1 2">
    <name type="scientific">Phytophthora citrophthora</name>
    <dbReference type="NCBI Taxonomy" id="4793"/>
    <lineage>
        <taxon>Eukaryota</taxon>
        <taxon>Sar</taxon>
        <taxon>Stramenopiles</taxon>
        <taxon>Oomycota</taxon>
        <taxon>Peronosporomycetes</taxon>
        <taxon>Peronosporales</taxon>
        <taxon>Peronosporaceae</taxon>
        <taxon>Phytophthora</taxon>
    </lineage>
</organism>
<dbReference type="EMBL" id="JASMQC010000010">
    <property type="protein sequence ID" value="KAK1941978.1"/>
    <property type="molecule type" value="Genomic_DNA"/>
</dbReference>
<gene>
    <name evidence="1" type="ORF">P3T76_006300</name>
</gene>
<evidence type="ECO:0000313" key="1">
    <source>
        <dbReference type="EMBL" id="KAK1941978.1"/>
    </source>
</evidence>
<dbReference type="AlphaFoldDB" id="A0AAD9LM01"/>
<accession>A0AAD9LM01</accession>
<evidence type="ECO:0000313" key="2">
    <source>
        <dbReference type="Proteomes" id="UP001259832"/>
    </source>
</evidence>
<comment type="caution">
    <text evidence="1">The sequence shown here is derived from an EMBL/GenBank/DDBJ whole genome shotgun (WGS) entry which is preliminary data.</text>
</comment>
<sequence>MARSLDTAEKILQLNRLRRRRTQQRYRKRLEDKTLTLAKDVANLGAEVQRLEKTLRAPPCDPFDSTPWRLVVEFFRVFRNGLEGVKDIQDPRAPLCLPEDHDQKRFLCATMTPNVAFNNGYGVDVVLEDWRFRSVHHEKIQVRLVGVEEGAENMLIAYLSNLTTITEKMLRQSLYCVDGTLPTFTWKLIGRQHQGMCCGTHLSNPSSLPTGQCQMIRQI</sequence>
<evidence type="ECO:0008006" key="3">
    <source>
        <dbReference type="Google" id="ProtNLM"/>
    </source>
</evidence>
<name>A0AAD9LM01_9STRA</name>
<keyword evidence="2" id="KW-1185">Reference proteome</keyword>
<dbReference type="Proteomes" id="UP001259832">
    <property type="component" value="Unassembled WGS sequence"/>
</dbReference>
<proteinExistence type="predicted"/>
<protein>
    <recommendedName>
        <fullName evidence="3">BZIP domain-containing protein</fullName>
    </recommendedName>
</protein>